<keyword evidence="1" id="KW-0812">Transmembrane</keyword>
<reference evidence="2" key="1">
    <citation type="submission" date="2022-09" db="EMBL/GenBank/DDBJ databases">
        <title>Novel Mycoplasma species identified in domestic and wild animals.</title>
        <authorList>
            <person name="Volokhov D.V."/>
            <person name="Furtak V.A."/>
            <person name="Zagorodnyaya T.A."/>
        </authorList>
    </citation>
    <scope>NUCLEOTIDE SEQUENCE</scope>
    <source>
        <strain evidence="2">Oakley</strain>
    </source>
</reference>
<keyword evidence="1" id="KW-1133">Transmembrane helix</keyword>
<keyword evidence="3" id="KW-1185">Reference proteome</keyword>
<feature type="transmembrane region" description="Helical" evidence="1">
    <location>
        <begin position="6"/>
        <end position="27"/>
    </location>
</feature>
<feature type="transmembrane region" description="Helical" evidence="1">
    <location>
        <begin position="104"/>
        <end position="122"/>
    </location>
</feature>
<feature type="transmembrane region" description="Helical" evidence="1">
    <location>
        <begin position="134"/>
        <end position="153"/>
    </location>
</feature>
<feature type="transmembrane region" description="Helical" evidence="1">
    <location>
        <begin position="165"/>
        <end position="190"/>
    </location>
</feature>
<sequence length="194" mass="22466">MIHEIIFNAVASIILIYVLFSLLSLLFNTILAYKHRKLLQELNSEERAEEIKKIKKNQSKRISWLISNRLIFSYFTLGDYKKTVIESQDIKNEPLTQKPGVDSIIFSIFILIFTLLVIGSSFKTDLVMMQILTNTTRLISIVIGLFLIFRNLQINYLQFKQKNKLIALLALLFNVLSICYFGFVSFYAIIEIVG</sequence>
<comment type="caution">
    <text evidence="2">The sequence shown here is derived from an EMBL/GenBank/DDBJ whole genome shotgun (WGS) entry which is preliminary data.</text>
</comment>
<gene>
    <name evidence="2" type="ORF">N7548_00435</name>
</gene>
<protein>
    <submittedName>
        <fullName evidence="2">Uncharacterized protein</fullName>
    </submittedName>
</protein>
<dbReference type="RefSeq" id="WP_263607406.1">
    <property type="nucleotide sequence ID" value="NZ_JAOVQM010000001.1"/>
</dbReference>
<dbReference type="EMBL" id="JAOVQM010000001">
    <property type="protein sequence ID" value="MCV2231293.1"/>
    <property type="molecule type" value="Genomic_DNA"/>
</dbReference>
<keyword evidence="1" id="KW-0472">Membrane</keyword>
<proteinExistence type="predicted"/>
<dbReference type="Proteomes" id="UP001177160">
    <property type="component" value="Unassembled WGS sequence"/>
</dbReference>
<name>A0ABT2Y3I4_9MOLU</name>
<evidence type="ECO:0000313" key="2">
    <source>
        <dbReference type="EMBL" id="MCV2231293.1"/>
    </source>
</evidence>
<accession>A0ABT2Y3I4</accession>
<evidence type="ECO:0000256" key="1">
    <source>
        <dbReference type="SAM" id="Phobius"/>
    </source>
</evidence>
<evidence type="ECO:0000313" key="3">
    <source>
        <dbReference type="Proteomes" id="UP001177160"/>
    </source>
</evidence>
<organism evidence="2 3">
    <name type="scientific">Paracholeplasma manati</name>
    <dbReference type="NCBI Taxonomy" id="591373"/>
    <lineage>
        <taxon>Bacteria</taxon>
        <taxon>Bacillati</taxon>
        <taxon>Mycoplasmatota</taxon>
        <taxon>Mollicutes</taxon>
        <taxon>Acholeplasmatales</taxon>
        <taxon>Acholeplasmataceae</taxon>
        <taxon>Paracholeplasma</taxon>
    </lineage>
</organism>